<dbReference type="InterPro" id="IPR000253">
    <property type="entry name" value="FHA_dom"/>
</dbReference>
<reference evidence="2 3" key="1">
    <citation type="submission" date="2020-12" db="EMBL/GenBank/DDBJ databases">
        <title>Sulforoseuscoccus oceanibium gen. nov., sp. nov., a representative of the phylum Verrucomicrobia with special cytoplasmic membrane, and proposal of Sulforoseuscoccusaceae fam. nov.</title>
        <authorList>
            <person name="Xi F."/>
        </authorList>
    </citation>
    <scope>NUCLEOTIDE SEQUENCE [LARGE SCALE GENOMIC DNA]</scope>
    <source>
        <strain evidence="2 3">T37</strain>
    </source>
</reference>
<dbReference type="RefSeq" id="WP_164362941.1">
    <property type="nucleotide sequence ID" value="NZ_CP066776.1"/>
</dbReference>
<name>A0A6B3L6G3_9BACT</name>
<dbReference type="Gene3D" id="2.60.200.20">
    <property type="match status" value="1"/>
</dbReference>
<dbReference type="KEGG" id="soa:G3M56_006285"/>
<dbReference type="AlphaFoldDB" id="A0A6B3L6G3"/>
<evidence type="ECO:0000313" key="3">
    <source>
        <dbReference type="Proteomes" id="UP000475117"/>
    </source>
</evidence>
<dbReference type="CDD" id="cd00060">
    <property type="entry name" value="FHA"/>
    <property type="match status" value="1"/>
</dbReference>
<feature type="compositionally biased region" description="Basic and acidic residues" evidence="1">
    <location>
        <begin position="256"/>
        <end position="267"/>
    </location>
</feature>
<dbReference type="InterPro" id="IPR050923">
    <property type="entry name" value="Cell_Proc_Reg/RNA_Proc"/>
</dbReference>
<dbReference type="SUPFAM" id="SSF49879">
    <property type="entry name" value="SMAD/FHA domain"/>
    <property type="match status" value="1"/>
</dbReference>
<evidence type="ECO:0000313" key="2">
    <source>
        <dbReference type="EMBL" id="QQL46186.1"/>
    </source>
</evidence>
<feature type="region of interest" description="Disordered" evidence="1">
    <location>
        <begin position="413"/>
        <end position="434"/>
    </location>
</feature>
<protein>
    <submittedName>
        <fullName evidence="2">FHA domain-containing protein</fullName>
    </submittedName>
</protein>
<dbReference type="PANTHER" id="PTHR23308">
    <property type="entry name" value="NUCLEAR INHIBITOR OF PROTEIN PHOSPHATASE-1"/>
    <property type="match status" value="1"/>
</dbReference>
<dbReference type="PROSITE" id="PS50006">
    <property type="entry name" value="FHA_DOMAIN"/>
    <property type="match status" value="1"/>
</dbReference>
<evidence type="ECO:0000256" key="1">
    <source>
        <dbReference type="SAM" id="MobiDB-lite"/>
    </source>
</evidence>
<feature type="compositionally biased region" description="Polar residues" evidence="1">
    <location>
        <begin position="175"/>
        <end position="202"/>
    </location>
</feature>
<dbReference type="Proteomes" id="UP000475117">
    <property type="component" value="Chromosome"/>
</dbReference>
<feature type="region of interest" description="Disordered" evidence="1">
    <location>
        <begin position="119"/>
        <end position="267"/>
    </location>
</feature>
<dbReference type="SMART" id="SM00240">
    <property type="entry name" value="FHA"/>
    <property type="match status" value="1"/>
</dbReference>
<organism evidence="2 3">
    <name type="scientific">Sulfuriroseicoccus oceanibius</name>
    <dbReference type="NCBI Taxonomy" id="2707525"/>
    <lineage>
        <taxon>Bacteria</taxon>
        <taxon>Pseudomonadati</taxon>
        <taxon>Verrucomicrobiota</taxon>
        <taxon>Verrucomicrobiia</taxon>
        <taxon>Verrucomicrobiales</taxon>
        <taxon>Verrucomicrobiaceae</taxon>
        <taxon>Sulfuriroseicoccus</taxon>
    </lineage>
</organism>
<dbReference type="EMBL" id="CP066776">
    <property type="protein sequence ID" value="QQL46186.1"/>
    <property type="molecule type" value="Genomic_DNA"/>
</dbReference>
<gene>
    <name evidence="2" type="ORF">G3M56_006285</name>
</gene>
<proteinExistence type="predicted"/>
<feature type="compositionally biased region" description="Polar residues" evidence="1">
    <location>
        <begin position="122"/>
        <end position="134"/>
    </location>
</feature>
<sequence>MATLSIQIPGGDNIDFPISSKSTMIGRDPSCDLVINNSYISAKHAIVHQSEEGSFLIEDQDSTHGVLVNGQRVAAEKLTDGDTITLGQLDLILHVTDVPKQKPTKVRPVAKIAKIAKAPVQATPQHVPTANPAQASPLRPPQAATPKANPLQPPANTPTAKPQLAAPPLIRRGNSAAQTPSASPIQQPGPATTQPLPDSNVTKPVPMRPGPPKKKESNDDISWPKSSTAKKAGSPAPNGLPTQKNESGPRTSQDSPSREQIEAKKNTEAEINELQDKLAKLKKEENEKRNLYQDSLEDMRNHIAELGQEKRKLREKVEGLRDRCNAVQSRVDDEDDAFLPVMFEVVKRVDLLEGMIHSLESDDNPTSEALTQLKTLRASFEELYKRHNIRTETIDPGAQLNLGLRRRVRIVDDSGNALEQTPATETTKSQGPIQSKVKATVRPGIVYAPEDGDEVLLRKVEVTVEEI</sequence>
<accession>A0A6B3L6G3</accession>
<feature type="compositionally biased region" description="Polar residues" evidence="1">
    <location>
        <begin position="240"/>
        <end position="255"/>
    </location>
</feature>
<keyword evidence="3" id="KW-1185">Reference proteome</keyword>
<dbReference type="Pfam" id="PF00498">
    <property type="entry name" value="FHA"/>
    <property type="match status" value="1"/>
</dbReference>
<dbReference type="InterPro" id="IPR008984">
    <property type="entry name" value="SMAD_FHA_dom_sf"/>
</dbReference>
<feature type="compositionally biased region" description="Polar residues" evidence="1">
    <location>
        <begin position="417"/>
        <end position="433"/>
    </location>
</feature>